<keyword evidence="6 7" id="KW-0472">Membrane</keyword>
<dbReference type="Proteomes" id="UP000199441">
    <property type="component" value="Unassembled WGS sequence"/>
</dbReference>
<gene>
    <name evidence="9" type="ORF">SAMN04488001_1342</name>
</gene>
<evidence type="ECO:0000256" key="5">
    <source>
        <dbReference type="ARBA" id="ARBA00022989"/>
    </source>
</evidence>
<evidence type="ECO:0000313" key="9">
    <source>
        <dbReference type="EMBL" id="SDW61462.1"/>
    </source>
</evidence>
<evidence type="ECO:0000256" key="6">
    <source>
        <dbReference type="ARBA" id="ARBA00023136"/>
    </source>
</evidence>
<evidence type="ECO:0000313" key="10">
    <source>
        <dbReference type="Proteomes" id="UP000199441"/>
    </source>
</evidence>
<dbReference type="PANTHER" id="PTHR43163:SF8">
    <property type="entry name" value="D,D-DIPEPTIDE TRANSPORT SYSTEM PERMEASE PROTEIN DDPB-RELATED"/>
    <property type="match status" value="1"/>
</dbReference>
<dbReference type="InterPro" id="IPR045621">
    <property type="entry name" value="BPD_transp_1_N"/>
</dbReference>
<dbReference type="Pfam" id="PF00528">
    <property type="entry name" value="BPD_transp_1"/>
    <property type="match status" value="1"/>
</dbReference>
<organism evidence="9 10">
    <name type="scientific">Litoreibacter albidus</name>
    <dbReference type="NCBI Taxonomy" id="670155"/>
    <lineage>
        <taxon>Bacteria</taxon>
        <taxon>Pseudomonadati</taxon>
        <taxon>Pseudomonadota</taxon>
        <taxon>Alphaproteobacteria</taxon>
        <taxon>Rhodobacterales</taxon>
        <taxon>Roseobacteraceae</taxon>
        <taxon>Litoreibacter</taxon>
    </lineage>
</organism>
<proteinExistence type="inferred from homology"/>
<dbReference type="PROSITE" id="PS50928">
    <property type="entry name" value="ABC_TM1"/>
    <property type="match status" value="1"/>
</dbReference>
<dbReference type="PANTHER" id="PTHR43163">
    <property type="entry name" value="DIPEPTIDE TRANSPORT SYSTEM PERMEASE PROTEIN DPPB-RELATED"/>
    <property type="match status" value="1"/>
</dbReference>
<feature type="transmembrane region" description="Helical" evidence="7">
    <location>
        <begin position="157"/>
        <end position="182"/>
    </location>
</feature>
<dbReference type="EMBL" id="FNOI01000002">
    <property type="protein sequence ID" value="SDW61462.1"/>
    <property type="molecule type" value="Genomic_DNA"/>
</dbReference>
<dbReference type="STRING" id="670155.SAMN04488001_1342"/>
<keyword evidence="2 7" id="KW-0813">Transport</keyword>
<dbReference type="Pfam" id="PF19300">
    <property type="entry name" value="BPD_transp_1_N"/>
    <property type="match status" value="1"/>
</dbReference>
<feature type="transmembrane region" description="Helical" evidence="7">
    <location>
        <begin position="125"/>
        <end position="145"/>
    </location>
</feature>
<sequence>MAFAEDGNGGRPDRAPLSHKLWPLVRGTVMTLSSIAVTLLGLLFVTFIIGRVMPIDPVLAIVGERASQETYNEVYLQLGLDKPLLVQFFYYLWDVLHLDFGISLLNARPVSEDIARVFPATLELATIGIIIGVVLGVPLGVLAAVRKGSWIDQVARVLALVGYSMPIFWLGLMGLLVFYGILGWVGGPGRVGIFYIDVVPSVTGLILVDALLDGNWDVFKDAFSHIILPASLLGYYSLAYVSRMTRSFMLEQLSAEYVTTARVKGMSEWDVVWKHAFKNIRVQLITVIALSYAGLLEGSVLTEIIFSWPGIGSYITTALLSADMNAVLGGTVVVGLIFILLNIFSDLLYKVFDPRAK</sequence>
<evidence type="ECO:0000256" key="1">
    <source>
        <dbReference type="ARBA" id="ARBA00004651"/>
    </source>
</evidence>
<evidence type="ECO:0000259" key="8">
    <source>
        <dbReference type="PROSITE" id="PS50928"/>
    </source>
</evidence>
<dbReference type="GO" id="GO:0071916">
    <property type="term" value="F:dipeptide transmembrane transporter activity"/>
    <property type="evidence" value="ECO:0007669"/>
    <property type="project" value="TreeGrafter"/>
</dbReference>
<dbReference type="InterPro" id="IPR035906">
    <property type="entry name" value="MetI-like_sf"/>
</dbReference>
<keyword evidence="5 7" id="KW-1133">Transmembrane helix</keyword>
<feature type="transmembrane region" description="Helical" evidence="7">
    <location>
        <begin position="222"/>
        <end position="241"/>
    </location>
</feature>
<dbReference type="Gene3D" id="1.10.3720.10">
    <property type="entry name" value="MetI-like"/>
    <property type="match status" value="1"/>
</dbReference>
<dbReference type="SUPFAM" id="SSF161098">
    <property type="entry name" value="MetI-like"/>
    <property type="match status" value="1"/>
</dbReference>
<evidence type="ECO:0000256" key="3">
    <source>
        <dbReference type="ARBA" id="ARBA00022475"/>
    </source>
</evidence>
<dbReference type="CDD" id="cd06261">
    <property type="entry name" value="TM_PBP2"/>
    <property type="match status" value="1"/>
</dbReference>
<comment type="similarity">
    <text evidence="7">Belongs to the binding-protein-dependent transport system permease family.</text>
</comment>
<dbReference type="AlphaFoldDB" id="A0A1H2UZF5"/>
<feature type="transmembrane region" description="Helical" evidence="7">
    <location>
        <begin position="284"/>
        <end position="306"/>
    </location>
</feature>
<comment type="subcellular location">
    <subcellularLocation>
        <location evidence="1 7">Cell membrane</location>
        <topology evidence="1 7">Multi-pass membrane protein</topology>
    </subcellularLocation>
</comment>
<name>A0A1H2UZF5_9RHOB</name>
<keyword evidence="10" id="KW-1185">Reference proteome</keyword>
<protein>
    <submittedName>
        <fullName evidence="9">Peptide/nickel transport system permease protein</fullName>
    </submittedName>
</protein>
<evidence type="ECO:0000256" key="4">
    <source>
        <dbReference type="ARBA" id="ARBA00022692"/>
    </source>
</evidence>
<dbReference type="OrthoDB" id="9807402at2"/>
<evidence type="ECO:0000256" key="2">
    <source>
        <dbReference type="ARBA" id="ARBA00022448"/>
    </source>
</evidence>
<feature type="transmembrane region" description="Helical" evidence="7">
    <location>
        <begin position="326"/>
        <end position="349"/>
    </location>
</feature>
<dbReference type="GO" id="GO:0005886">
    <property type="term" value="C:plasma membrane"/>
    <property type="evidence" value="ECO:0007669"/>
    <property type="project" value="UniProtKB-SubCell"/>
</dbReference>
<feature type="domain" description="ABC transmembrane type-1" evidence="8">
    <location>
        <begin position="118"/>
        <end position="349"/>
    </location>
</feature>
<evidence type="ECO:0000256" key="7">
    <source>
        <dbReference type="RuleBase" id="RU363032"/>
    </source>
</evidence>
<keyword evidence="3" id="KW-1003">Cell membrane</keyword>
<dbReference type="InterPro" id="IPR000515">
    <property type="entry name" value="MetI-like"/>
</dbReference>
<accession>A0A1H2UZF5</accession>
<keyword evidence="4 7" id="KW-0812">Transmembrane</keyword>
<feature type="transmembrane region" description="Helical" evidence="7">
    <location>
        <begin position="29"/>
        <end position="49"/>
    </location>
</feature>
<reference evidence="10" key="1">
    <citation type="submission" date="2016-10" db="EMBL/GenBank/DDBJ databases">
        <authorList>
            <person name="Varghese N."/>
            <person name="Submissions S."/>
        </authorList>
    </citation>
    <scope>NUCLEOTIDE SEQUENCE [LARGE SCALE GENOMIC DNA]</scope>
    <source>
        <strain evidence="10">DSM 26922</strain>
    </source>
</reference>